<dbReference type="Proteomes" id="UP000321408">
    <property type="component" value="Chromosome"/>
</dbReference>
<name>A0A5B9D5V7_9ARCH</name>
<proteinExistence type="predicted"/>
<dbReference type="RefSeq" id="WP_147661471.1">
    <property type="nucleotide sequence ID" value="NZ_CP042905.2"/>
</dbReference>
<dbReference type="AlphaFoldDB" id="A0A5B9D5V7"/>
<reference evidence="1 2" key="2">
    <citation type="journal article" date="2024" name="Int. J. Syst. Evol. Microbiol.">
        <title>Promethearchaeum syntrophicum gen. nov., sp. nov., an anaerobic, obligately syntrophic archaeon, the first isolate of the lineage 'Asgard' archaea, and proposal of the new archaeal phylum Promethearchaeota phyl. nov. and kingdom Promethearchaeati regn. nov.</title>
        <authorList>
            <person name="Imachi H."/>
            <person name="Nobu M.K."/>
            <person name="Kato S."/>
            <person name="Takaki Y."/>
            <person name="Miyazaki M."/>
            <person name="Miyata M."/>
            <person name="Ogawara M."/>
            <person name="Saito Y."/>
            <person name="Sakai S."/>
            <person name="Tahara Y.O."/>
            <person name="Takano Y."/>
            <person name="Tasumi E."/>
            <person name="Uematsu K."/>
            <person name="Yoshimura T."/>
            <person name="Itoh T."/>
            <person name="Ohkuma M."/>
            <person name="Takai K."/>
        </authorList>
    </citation>
    <scope>NUCLEOTIDE SEQUENCE [LARGE SCALE GENOMIC DNA]</scope>
    <source>
        <strain evidence="1 2">MK-D1</strain>
    </source>
</reference>
<evidence type="ECO:0000313" key="1">
    <source>
        <dbReference type="EMBL" id="QEE14518.1"/>
    </source>
</evidence>
<evidence type="ECO:0000313" key="2">
    <source>
        <dbReference type="Proteomes" id="UP000321408"/>
    </source>
</evidence>
<dbReference type="KEGG" id="psyt:DSAG12_00331"/>
<gene>
    <name evidence="1" type="ORF">DSAG12_00331</name>
</gene>
<reference evidence="1 2" key="1">
    <citation type="journal article" date="2020" name="Nature">
        <title>Isolation of an archaeon at the prokaryote-eukaryote interface.</title>
        <authorList>
            <person name="Imachi H."/>
            <person name="Nobu M.K."/>
            <person name="Nakahara N."/>
            <person name="Morono Y."/>
            <person name="Ogawara M."/>
            <person name="Takaki Y."/>
            <person name="Takano Y."/>
            <person name="Uematsu K."/>
            <person name="Ikuta T."/>
            <person name="Ito M."/>
            <person name="Matsui Y."/>
            <person name="Miyazaki M."/>
            <person name="Murata K."/>
            <person name="Saito Y."/>
            <person name="Sakai S."/>
            <person name="Song C."/>
            <person name="Tasumi E."/>
            <person name="Yamanaka Y."/>
            <person name="Yamaguchi T."/>
            <person name="Kamagata Y."/>
            <person name="Tamaki H."/>
            <person name="Takai K."/>
        </authorList>
    </citation>
    <scope>NUCLEOTIDE SEQUENCE [LARGE SCALE GENOMIC DNA]</scope>
    <source>
        <strain evidence="1 2">MK-D1</strain>
    </source>
</reference>
<sequence>MPIVTLIEYWPAKYFGSEEEQACMEHEFKLYGPVEMKEKEWGIERLVVCSQWEGSNARTIGVYKIPPTHLNDWIMDNAKRNSIYYMKLDGFDSEYEIWASGEELNDVFKDEPFYKKRMANYQVLFEKYSK</sequence>
<accession>A0A5B9D5V7</accession>
<keyword evidence="2" id="KW-1185">Reference proteome</keyword>
<dbReference type="GeneID" id="41328334"/>
<protein>
    <submittedName>
        <fullName evidence="1">Uncharacterized protein</fullName>
    </submittedName>
</protein>
<dbReference type="EMBL" id="CP042905">
    <property type="protein sequence ID" value="QEE14518.1"/>
    <property type="molecule type" value="Genomic_DNA"/>
</dbReference>
<organism evidence="1 2">
    <name type="scientific">Promethearchaeum syntrophicum</name>
    <dbReference type="NCBI Taxonomy" id="2594042"/>
    <lineage>
        <taxon>Archaea</taxon>
        <taxon>Promethearchaeati</taxon>
        <taxon>Promethearchaeota</taxon>
        <taxon>Promethearchaeia</taxon>
        <taxon>Promethearchaeales</taxon>
        <taxon>Promethearchaeaceae</taxon>
        <taxon>Promethearchaeum</taxon>
    </lineage>
</organism>